<dbReference type="PANTHER" id="PTHR10953">
    <property type="entry name" value="UBIQUITIN-ACTIVATING ENZYME E1"/>
    <property type="match status" value="1"/>
</dbReference>
<dbReference type="InterPro" id="IPR045886">
    <property type="entry name" value="ThiF/MoeB/HesA"/>
</dbReference>
<evidence type="ECO:0000256" key="8">
    <source>
        <dbReference type="ARBA" id="ARBA00066884"/>
    </source>
</evidence>
<comment type="subunit">
    <text evidence="7">Homodimer. Forms a stable heterotetrameric complex of 2 MoeB and 2 MoaD during adenylation of MoaD.</text>
</comment>
<proteinExistence type="inferred from homology"/>
<keyword evidence="2" id="KW-0808">Transferase</keyword>
<dbReference type="GO" id="GO:0061605">
    <property type="term" value="F:molybdopterin-synthase adenylyltransferase activity"/>
    <property type="evidence" value="ECO:0007669"/>
    <property type="project" value="UniProtKB-EC"/>
</dbReference>
<evidence type="ECO:0000256" key="3">
    <source>
        <dbReference type="ARBA" id="ARBA00022741"/>
    </source>
</evidence>
<dbReference type="InterPro" id="IPR036873">
    <property type="entry name" value="Rhodanese-like_dom_sf"/>
</dbReference>
<evidence type="ECO:0000259" key="13">
    <source>
        <dbReference type="PROSITE" id="PS50206"/>
    </source>
</evidence>
<dbReference type="FunFam" id="3.40.50.720:FF:000033">
    <property type="entry name" value="Adenylyltransferase and sulfurtransferase MOCS3"/>
    <property type="match status" value="1"/>
</dbReference>
<dbReference type="InterPro" id="IPR035985">
    <property type="entry name" value="Ubiquitin-activating_enz"/>
</dbReference>
<keyword evidence="3" id="KW-0547">Nucleotide-binding</keyword>
<evidence type="ECO:0000256" key="2">
    <source>
        <dbReference type="ARBA" id="ARBA00022679"/>
    </source>
</evidence>
<dbReference type="GO" id="GO:0008146">
    <property type="term" value="F:sulfotransferase activity"/>
    <property type="evidence" value="ECO:0007669"/>
    <property type="project" value="TreeGrafter"/>
</dbReference>
<sequence>MDNAKFKMNDDDTRYTRQIRLKGFGPAAQDKLKAASVLVVGAGGLGIPVLQYMVGMGIGRIVIADGDRISVSNLQRQVLYSTPEVGQLKVEVAAKKLAELNPLVKIEWHPCMLTRENALSLIEAVDLVVDATDNFASRYLINDACVIAGKPFIYGAVQQYEGQLSVFNYQGGPTYRCLYPEQPSPGEVPDCNEAGVLGIVPGIVGSLQALEAVKVITGIGRTLSGSLKIVDFLSGNEYKVRLKASPENQNIDRLRDSYEFACQTVNDLSPQNLHEWYLEGKKFLLVDVRETFEYESGHLMHAFSVPLAQLNKFEMELPANVPLVTFCQMGGRSLKAAEILQQRKNTKVYNLRGGMESWMSHFNDEFIEY</sequence>
<dbReference type="Gene3D" id="3.40.50.720">
    <property type="entry name" value="NAD(P)-binding Rossmann-like Domain"/>
    <property type="match status" value="1"/>
</dbReference>
<gene>
    <name evidence="14" type="ORF">EKH83_18885</name>
</gene>
<evidence type="ECO:0000256" key="7">
    <source>
        <dbReference type="ARBA" id="ARBA00063809"/>
    </source>
</evidence>
<evidence type="ECO:0000256" key="4">
    <source>
        <dbReference type="ARBA" id="ARBA00022840"/>
    </source>
</evidence>
<evidence type="ECO:0000256" key="5">
    <source>
        <dbReference type="ARBA" id="ARBA00052218"/>
    </source>
</evidence>
<evidence type="ECO:0000256" key="6">
    <source>
        <dbReference type="ARBA" id="ARBA00055169"/>
    </source>
</evidence>
<dbReference type="Pfam" id="PF00581">
    <property type="entry name" value="Rhodanese"/>
    <property type="match status" value="1"/>
</dbReference>
<protein>
    <recommendedName>
        <fullName evidence="9">Molybdopterin-synthase adenylyltransferase</fullName>
        <ecNumber evidence="8">2.7.7.80</ecNumber>
    </recommendedName>
    <alternativeName>
        <fullName evidence="12">MoaD protein adenylase</fullName>
    </alternativeName>
    <alternativeName>
        <fullName evidence="10">Molybdopterin-converting factor subunit 1 adenylase</fullName>
    </alternativeName>
    <alternativeName>
        <fullName evidence="11">Sulfur carrier protein MoaD adenylyltransferase</fullName>
    </alternativeName>
</protein>
<dbReference type="CDD" id="cd00757">
    <property type="entry name" value="ThiF_MoeB_HesA_family"/>
    <property type="match status" value="1"/>
</dbReference>
<dbReference type="CDD" id="cd00158">
    <property type="entry name" value="RHOD"/>
    <property type="match status" value="1"/>
</dbReference>
<dbReference type="SUPFAM" id="SSF69572">
    <property type="entry name" value="Activating enzymes of the ubiquitin-like proteins"/>
    <property type="match status" value="1"/>
</dbReference>
<evidence type="ECO:0000313" key="14">
    <source>
        <dbReference type="EMBL" id="RXF67650.1"/>
    </source>
</evidence>
<dbReference type="Gene3D" id="3.40.250.10">
    <property type="entry name" value="Rhodanese-like domain"/>
    <property type="match status" value="1"/>
</dbReference>
<dbReference type="EC" id="2.7.7.80" evidence="8"/>
<evidence type="ECO:0000256" key="12">
    <source>
        <dbReference type="ARBA" id="ARBA00078531"/>
    </source>
</evidence>
<comment type="similarity">
    <text evidence="1">Belongs to the HesA/MoeB/ThiF family.</text>
</comment>
<dbReference type="Proteomes" id="UP000290848">
    <property type="component" value="Unassembled WGS sequence"/>
</dbReference>
<dbReference type="RefSeq" id="WP_128771021.1">
    <property type="nucleotide sequence ID" value="NZ_RXOC01000016.1"/>
</dbReference>
<name>A0A4Q0M3Z7_9SPHI</name>
<evidence type="ECO:0000256" key="11">
    <source>
        <dbReference type="ARBA" id="ARBA00075328"/>
    </source>
</evidence>
<feature type="domain" description="Rhodanese" evidence="13">
    <location>
        <begin position="279"/>
        <end position="367"/>
    </location>
</feature>
<dbReference type="PANTHER" id="PTHR10953:SF102">
    <property type="entry name" value="ADENYLYLTRANSFERASE AND SULFURTRANSFERASE MOCS3"/>
    <property type="match status" value="1"/>
</dbReference>
<dbReference type="GO" id="GO:0008641">
    <property type="term" value="F:ubiquitin-like modifier activating enzyme activity"/>
    <property type="evidence" value="ECO:0007669"/>
    <property type="project" value="InterPro"/>
</dbReference>
<dbReference type="GO" id="GO:0005829">
    <property type="term" value="C:cytosol"/>
    <property type="evidence" value="ECO:0007669"/>
    <property type="project" value="TreeGrafter"/>
</dbReference>
<dbReference type="GO" id="GO:0005524">
    <property type="term" value="F:ATP binding"/>
    <property type="evidence" value="ECO:0007669"/>
    <property type="project" value="UniProtKB-KW"/>
</dbReference>
<reference evidence="14 15" key="1">
    <citation type="submission" date="2018-12" db="EMBL/GenBank/DDBJ databases">
        <title>The Draft Genome Sequence of the Soil Bacterium Pedobacter tournemirensis R1.</title>
        <authorList>
            <person name="He J."/>
        </authorList>
    </citation>
    <scope>NUCLEOTIDE SEQUENCE [LARGE SCALE GENOMIC DNA]</scope>
    <source>
        <strain evidence="14 15">R1</strain>
    </source>
</reference>
<evidence type="ECO:0000256" key="10">
    <source>
        <dbReference type="ARBA" id="ARBA00075110"/>
    </source>
</evidence>
<dbReference type="SMART" id="SM00450">
    <property type="entry name" value="RHOD"/>
    <property type="match status" value="1"/>
</dbReference>
<evidence type="ECO:0000256" key="9">
    <source>
        <dbReference type="ARBA" id="ARBA00073635"/>
    </source>
</evidence>
<dbReference type="GO" id="GO:0004792">
    <property type="term" value="F:thiosulfate-cyanide sulfurtransferase activity"/>
    <property type="evidence" value="ECO:0007669"/>
    <property type="project" value="TreeGrafter"/>
</dbReference>
<dbReference type="Pfam" id="PF00899">
    <property type="entry name" value="ThiF"/>
    <property type="match status" value="1"/>
</dbReference>
<dbReference type="EMBL" id="RXOC01000016">
    <property type="protein sequence ID" value="RXF67650.1"/>
    <property type="molecule type" value="Genomic_DNA"/>
</dbReference>
<evidence type="ECO:0000256" key="1">
    <source>
        <dbReference type="ARBA" id="ARBA00009919"/>
    </source>
</evidence>
<dbReference type="InterPro" id="IPR001763">
    <property type="entry name" value="Rhodanese-like_dom"/>
</dbReference>
<comment type="function">
    <text evidence="6">Catalyzes the adenylation by ATP of the carboxyl group of the C-terminal glycine of sulfur carrier protein MoaD.</text>
</comment>
<organism evidence="14 15">
    <name type="scientific">Arcticibacter tournemirensis</name>
    <dbReference type="NCBI Taxonomy" id="699437"/>
    <lineage>
        <taxon>Bacteria</taxon>
        <taxon>Pseudomonadati</taxon>
        <taxon>Bacteroidota</taxon>
        <taxon>Sphingobacteriia</taxon>
        <taxon>Sphingobacteriales</taxon>
        <taxon>Sphingobacteriaceae</taxon>
        <taxon>Arcticibacter</taxon>
    </lineage>
</organism>
<evidence type="ECO:0000313" key="15">
    <source>
        <dbReference type="Proteomes" id="UP000290848"/>
    </source>
</evidence>
<keyword evidence="4" id="KW-0067">ATP-binding</keyword>
<dbReference type="PROSITE" id="PS50206">
    <property type="entry name" value="RHODANESE_3"/>
    <property type="match status" value="1"/>
</dbReference>
<dbReference type="AlphaFoldDB" id="A0A4Q0M3Z7"/>
<accession>A0A4Q0M3Z7</accession>
<comment type="catalytic activity">
    <reaction evidence="5">
        <text>[molybdopterin-synthase sulfur-carrier protein]-C-terminal Gly-Gly + ATP + H(+) = [molybdopterin-synthase sulfur-carrier protein]-C-terminal Gly-Gly-AMP + diphosphate</text>
        <dbReference type="Rhea" id="RHEA:43616"/>
        <dbReference type="Rhea" id="RHEA-COMP:12159"/>
        <dbReference type="Rhea" id="RHEA-COMP:12202"/>
        <dbReference type="ChEBI" id="CHEBI:15378"/>
        <dbReference type="ChEBI" id="CHEBI:30616"/>
        <dbReference type="ChEBI" id="CHEBI:33019"/>
        <dbReference type="ChEBI" id="CHEBI:90618"/>
        <dbReference type="ChEBI" id="CHEBI:90778"/>
        <dbReference type="EC" id="2.7.7.80"/>
    </reaction>
</comment>
<comment type="caution">
    <text evidence="14">The sequence shown here is derived from an EMBL/GenBank/DDBJ whole genome shotgun (WGS) entry which is preliminary data.</text>
</comment>
<dbReference type="InterPro" id="IPR000594">
    <property type="entry name" value="ThiF_NAD_FAD-bd"/>
</dbReference>